<proteinExistence type="predicted"/>
<dbReference type="InterPro" id="IPR031542">
    <property type="entry name" value="UNC80_N"/>
</dbReference>
<evidence type="ECO:0000259" key="4">
    <source>
        <dbReference type="Pfam" id="PF20262"/>
    </source>
</evidence>
<dbReference type="Pfam" id="PF20262">
    <property type="entry name" value="UNC80_C"/>
    <property type="match status" value="1"/>
</dbReference>
<dbReference type="Proteomes" id="UP000093561">
    <property type="component" value="Unassembled WGS sequence"/>
</dbReference>
<dbReference type="PANTHER" id="PTHR31781">
    <property type="entry name" value="UNC80"/>
    <property type="match status" value="1"/>
</dbReference>
<accession>A0AAF5Q480</accession>
<reference evidence="5" key="1">
    <citation type="submission" date="2015-03" db="EMBL/GenBank/DDBJ databases">
        <title>Wuchereria bancrofti Genome Sequencing Papua New Guinea Strain.</title>
        <authorList>
            <person name="Small S.T."/>
            <person name="Serre D."/>
            <person name="Zimmerman P.A."/>
        </authorList>
    </citation>
    <scope>NUCLEOTIDE SEQUENCE [LARGE SCALE GENOMIC DNA]</scope>
    <source>
        <strain evidence="5">pt0022</strain>
    </source>
</reference>
<feature type="region of interest" description="Disordered" evidence="1">
    <location>
        <begin position="3106"/>
        <end position="3136"/>
    </location>
</feature>
<sequence length="3272" mass="370396">MDQLTSINDDENELESVPLPIQTFLWRQTNPFLGAKIGKLHEASCVTFERVVVQNILHGLSPSLSDAINSISRWHFVRATFPHIVQCCASLLSEAISRDGLPMSGSLAKMLYILHWLLLDSANECYDVESKKSLAESTDFSPHTIRQYAFSINSIQLFVYMITPLLNVINEKDLTSNFRLESGLKIWQSLWQYRQPEVLCFCAPVKQRRIHLPFITMVKKEQPTSAVQGIYLGDEGETISRRLSNVPAQIANPPPYSNVPPPKPPRPYLAVLSSLSKQKEGGEAEIPAIQVSATSGFDRQQQQQQQQMLSIKKPNNLEISRSSAIVRSVSDYHTSDIPRIFTKSHTTAFDETSPSSYKGMRELDDALNFVDDKSLSNAMDDAEVSAEKAPLVALQEICSGISADFENTSHSACEIICESCRLVIYRNGSTVNACKCNQQPIASRFKIIPIISTTHSDTISLPEFKQQEKNSMLTDATHIKAIEENTESMKVFDPLESISEGCDTMQQQQSFVDPHEATYMDVAVIRCLLIKHWAENGIHWAIKYLLHRLFEIKMYRNSRTITCRLRSRANSMPTIPHLKLYASKMDNREIVKEIQYRPPTWDDLQLGNVAKKLEKSKNDKSKQKISSFRPSKNKGRSLSFDSLLQTMVLSRRRDMMTSRSFLKTRSNRGHLERKRSDPSATNSFDCLSMRDTRSGSVSVLPKQTSNELSTSQFFPEALGSTNFIEQNGQISFIVLLKAISFAIERRSSVRIYELALNICESLLEMPETELQPFFNDSISIVLRIYLWLGCPHGCNDGLNSQHGDFLRIKARTILAIISHINPEIFCNLLINHIEEYNAQMLIDTLHSVTGFCRCGVAAGIHRKQSGSSPRRRNVISDSSLPSYENNFNESLKGIEGTVIKVILKPVVSKLMNTMDELLQPENMSLYQDVRLFVSFIQEQHGNSFRCVGLSALLDGRPPENQSQFLDVGTSQLYSSRRTSLLCPLPEIFLSERNAKLANNDDNEIEFKSDNNSEDESIRSSISGTAGPTPIHTRESASLRRGLFKKREKELQISNTDESDLDSSPSTPKNIQGSDEVTIASLSASPLLPLNVVKKRSGGKLHFALNLLKSSVRSDNNDEIGSDGEINDDDKSQNGVLTHEERRSKGLTVQKLPSSKIHIAHQKSTESMDDKQEQLHPRQTSLTNLNLPLRKFVNLRGIQEGVRRFSFFLETCRPGSYPDPPLLAALLDLKSPVLARASLLLECAFFVHRCNKGDWPEWIRSNNACQLNAFVLGNTFGNRGTPSATRRMHMMQRAAARCFYDWGCQLGERIYKIMEASGAMLNKTPPKNTDLNRRELVIHDNLEDFFDEGIVNDESGERCPPAILFLACLLLNEITAFLRETFQTIPRSRSNKGASAGTLNFDKLTPNRRWSILSNMFSSQQQQQRASSIQSITDVNLSIHQSDRRISLSTNEENSSRSSYEHTEEIVQQSDKKARRLAQGRQRLFKYGSSSQPFELNEKTHRSTKNLKSPRNTQTDDEKDGIGEMIGGWIEGTRDGAKQSNEGVVSPENGSKISVITPVPSSTQDNTSRPTVSCVPQPQTNFDEDEELIFKNFPWLKMVIKMANSFNLSCTHERFCHPWCFERIYRQCYRLTEALRKVYGEDLPSLGRLDKRKAMTDAWINRHENVKKTTQRLSGLFAARRENAAVRQGAMLDKPPMALRNLLIEKLNEMEENREGRMGKNNFQDSDDLIEASQSQKHSSPSPMLSYIATQMLSIAHSPFSTLLKSCLILRNEHCRETMDICWHLLIHRDKHIVTSAASLFIVSSVRSPEGTVNVIRNSLINDDPNIRTEGLRRFHALWRNRFHVWLKMEDGAQFVFKVPPPGIDFTLPSPPVGQSQLAVVDPPWMPHTKTKVEELCLKEEEQATSQTIMTMTRTRRKQKQEMVRRAAHEANERESSLRQKFPFRATAIVQQAAYEPALFHHQTQQAAMADNAGEECDAHPSSSRQQMPVAQPLFPSSLLSVVPMIIEMLDDVQLDSSGKSVSDTVKKIVWSCIVEDPALFLRHFLEKLTNRERQEHLISLLRKLILRFQPLPCQTAYTLMNYFFGFVMHYVRSPCDGSDRAIAMALSIIWLIIPNVHGLYFKDLKQTLKKEQCDQALMITANVPSAKKIIIHGPDSGSGGIPSQFPIHEETQFQQLLKDSIEFFNIPESDSQYYFLIDVKTNLVHNPSSYVRDFYFFHRSLYPQLTLVKLNPDEAHLRMRQIAFTHKLIEMGKVLLTHNALVHSPENVIPQRIFFLHDEFTHLPSFPRKSLETCFGMYNGPLGRELYSIDSTHKFVWALLMSDMFAKMENAFMFGDLHLFINVINGVTLLHCENVTILRRCMATYLSMAIHFNTLFTNQGFFLIMPTILLCYSQRQTNPLLCRTIEYVCKQFYILHRKPFLLQMAGSVANILDISDDNFEVNPMKVKAKYWFNLLHSMEDMNDMDDPIDILDLINETKPLKALDLCYRDDPNTFSLLTDALASAVTVCAFAPESRRCYQMLLVMQATIPYFLEQIEKDTTKEENSIVAVKHEISTYTTLCVEMKALVNCCDILARGPTRTFDIVNSVSDRGKSFIADSPQFFDPPTLIEDETKMHYSSTKDKKNVVGSDALDNTEGQREVFRRPRDALLVLAATFIEKAKPRLKELTKLASNIEHIKIPELFDHKCYVKLNEIALALLKIAPYDLSTIACLGLQKYFSVILLITDWSVESNRPTLNFVLRRLDKTIQKIGKKFVFRRRTNWTALTNWLNGLHQTLVAYPYIAHSHPLKSTTLMCLRIMIGDPLNDDLFTQSNAVFPTVLHGASPPQPYCNAVLKLASFLMQALGQAAFSLEYLCSSEGIGPTAERLEVVLCHVLIPLFLQAAVAKNDKPQFQTKDLIFCLNLMQNAINPPLARQSVAPIMSSNLASTLIRGTNAHGSTIIDVTGRQGSVSVTERGHSATVTTHRIVRETVCQAIFLALKVMIIAFEKQLTLLWPRIFKVIRELLSKKIGGTALYSFIDFMIDINLPISLIILPFLQSKIAQKVLTEQEAAWQAEFKERLQLLGASGNKIRGYGSLLAELSQELQIMKEDFSIKAFEIARSHTPTITELHSDSGSSQSTVGHRHSNARSNASEPRRLSTTTITKLHRIASSVHRKEAVPERTIVEGTEEDNLHVISSSTPATKSYSVGSQKRTVVELHDLPLFSKYRKSPNIEKRQSKLETLVLPLSLEEPLSTLSESEKPKVVSFTTPAGHRRNSSGDEDFVDRITARHHYV</sequence>
<evidence type="ECO:0000259" key="3">
    <source>
        <dbReference type="Pfam" id="PF19424"/>
    </source>
</evidence>
<dbReference type="Pfam" id="PF19424">
    <property type="entry name" value="UNC80"/>
    <property type="match status" value="1"/>
</dbReference>
<dbReference type="InterPro" id="IPR045852">
    <property type="entry name" value="UNC80_central"/>
</dbReference>
<evidence type="ECO:0008006" key="7">
    <source>
        <dbReference type="Google" id="ProtNLM"/>
    </source>
</evidence>
<feature type="domain" description="Protein UNC80 central region" evidence="3">
    <location>
        <begin position="1189"/>
        <end position="1964"/>
    </location>
</feature>
<feature type="compositionally biased region" description="Polar residues" evidence="1">
    <location>
        <begin position="1051"/>
        <end position="1072"/>
    </location>
</feature>
<feature type="domain" description="Cation channel complex component UNC80 N-terminal" evidence="2">
    <location>
        <begin position="16"/>
        <end position="208"/>
    </location>
</feature>
<reference evidence="5" key="2">
    <citation type="journal article" date="2016" name="Mol. Ecol.">
        <title>Population genomics of the filarial nematode parasite Wuchereria bancrofti from mosquitoes.</title>
        <authorList>
            <person name="Small S.T."/>
            <person name="Reimer L.J."/>
            <person name="Tisch D.J."/>
            <person name="King C.L."/>
            <person name="Christensen B.M."/>
            <person name="Siba P.M."/>
            <person name="Kazura J.W."/>
            <person name="Serre D."/>
            <person name="Zimmerman P.A."/>
        </authorList>
    </citation>
    <scope>NUCLEOTIDE SEQUENCE</scope>
    <source>
        <strain evidence="5">pt0022</strain>
    </source>
</reference>
<feature type="region of interest" description="Disordered" evidence="1">
    <location>
        <begin position="613"/>
        <end position="635"/>
    </location>
</feature>
<feature type="compositionally biased region" description="Polar residues" evidence="1">
    <location>
        <begin position="3106"/>
        <end position="3119"/>
    </location>
</feature>
<organism evidence="5 6">
    <name type="scientific">Wuchereria bancrofti</name>
    <dbReference type="NCBI Taxonomy" id="6293"/>
    <lineage>
        <taxon>Eukaryota</taxon>
        <taxon>Metazoa</taxon>
        <taxon>Ecdysozoa</taxon>
        <taxon>Nematoda</taxon>
        <taxon>Chromadorea</taxon>
        <taxon>Rhabditida</taxon>
        <taxon>Spirurina</taxon>
        <taxon>Spiruromorpha</taxon>
        <taxon>Filarioidea</taxon>
        <taxon>Onchocercidae</taxon>
        <taxon>Wuchereria</taxon>
    </lineage>
</organism>
<feature type="compositionally biased region" description="Basic and acidic residues" evidence="1">
    <location>
        <begin position="613"/>
        <end position="622"/>
    </location>
</feature>
<feature type="region of interest" description="Disordered" evidence="1">
    <location>
        <begin position="1444"/>
        <end position="1577"/>
    </location>
</feature>
<evidence type="ECO:0000256" key="1">
    <source>
        <dbReference type="SAM" id="MobiDB-lite"/>
    </source>
</evidence>
<dbReference type="InterPro" id="IPR046460">
    <property type="entry name" value="UNC80_C"/>
</dbReference>
<feature type="compositionally biased region" description="Polar residues" evidence="1">
    <location>
        <begin position="1446"/>
        <end position="1457"/>
    </location>
</feature>
<evidence type="ECO:0000313" key="6">
    <source>
        <dbReference type="WBParaSite" id="mrna-Wban_09883"/>
    </source>
</evidence>
<dbReference type="GO" id="GO:0005261">
    <property type="term" value="F:monoatomic cation channel activity"/>
    <property type="evidence" value="ECO:0007669"/>
    <property type="project" value="TreeGrafter"/>
</dbReference>
<feature type="compositionally biased region" description="Acidic residues" evidence="1">
    <location>
        <begin position="1116"/>
        <end position="1127"/>
    </location>
</feature>
<protein>
    <recommendedName>
        <fullName evidence="7">UNC80 domain-containing protein</fullName>
    </recommendedName>
</protein>
<evidence type="ECO:0000313" key="5">
    <source>
        <dbReference type="Proteomes" id="UP000093561"/>
    </source>
</evidence>
<dbReference type="GO" id="GO:0055080">
    <property type="term" value="P:monoatomic cation homeostasis"/>
    <property type="evidence" value="ECO:0007669"/>
    <property type="project" value="TreeGrafter"/>
</dbReference>
<feature type="domain" description="Protein UNC80 C-terminal" evidence="4">
    <location>
        <begin position="1976"/>
        <end position="3089"/>
    </location>
</feature>
<feature type="compositionally biased region" description="Polar residues" evidence="1">
    <location>
        <begin position="3126"/>
        <end position="3136"/>
    </location>
</feature>
<dbReference type="GO" id="GO:0030424">
    <property type="term" value="C:axon"/>
    <property type="evidence" value="ECO:0007669"/>
    <property type="project" value="TreeGrafter"/>
</dbReference>
<feature type="region of interest" description="Disordered" evidence="1">
    <location>
        <begin position="1000"/>
        <end position="1072"/>
    </location>
</feature>
<dbReference type="PANTHER" id="PTHR31781:SF1">
    <property type="entry name" value="PROTEIN UNC-80 HOMOLOG"/>
    <property type="match status" value="1"/>
</dbReference>
<dbReference type="Pfam" id="PF15778">
    <property type="entry name" value="UNC80_N"/>
    <property type="match status" value="1"/>
</dbReference>
<dbReference type="GO" id="GO:0034703">
    <property type="term" value="C:cation channel complex"/>
    <property type="evidence" value="ECO:0007669"/>
    <property type="project" value="TreeGrafter"/>
</dbReference>
<feature type="compositionally biased region" description="Polar residues" evidence="1">
    <location>
        <begin position="1537"/>
        <end position="1577"/>
    </location>
</feature>
<dbReference type="WBParaSite" id="mrna-Wban_09883">
    <property type="protein sequence ID" value="mrna-Wban_09883"/>
    <property type="gene ID" value="Wban_09883"/>
</dbReference>
<feature type="region of interest" description="Disordered" evidence="1">
    <location>
        <begin position="1113"/>
        <end position="1147"/>
    </location>
</feature>
<name>A0AAF5Q480_WUCBA</name>
<reference evidence="6" key="3">
    <citation type="submission" date="2024-02" db="UniProtKB">
        <authorList>
            <consortium name="WormBaseParasite"/>
        </authorList>
    </citation>
    <scope>IDENTIFICATION</scope>
    <source>
        <strain evidence="6">pt0022</strain>
    </source>
</reference>
<feature type="region of interest" description="Disordered" evidence="1">
    <location>
        <begin position="658"/>
        <end position="685"/>
    </location>
</feature>
<evidence type="ECO:0000259" key="2">
    <source>
        <dbReference type="Pfam" id="PF15778"/>
    </source>
</evidence>